<evidence type="ECO:0000256" key="1">
    <source>
        <dbReference type="ARBA" id="ARBA00005417"/>
    </source>
</evidence>
<organism evidence="6 7">
    <name type="scientific">Methanoculleus taiwanensis</name>
    <dbReference type="NCBI Taxonomy" id="1550565"/>
    <lineage>
        <taxon>Archaea</taxon>
        <taxon>Methanobacteriati</taxon>
        <taxon>Methanobacteriota</taxon>
        <taxon>Stenosarchaea group</taxon>
        <taxon>Methanomicrobia</taxon>
        <taxon>Methanomicrobiales</taxon>
        <taxon>Methanomicrobiaceae</taxon>
        <taxon>Methanoculleus</taxon>
    </lineage>
</organism>
<dbReference type="Proteomes" id="UP000290932">
    <property type="component" value="Unassembled WGS sequence"/>
</dbReference>
<dbReference type="PROSITE" id="PS50893">
    <property type="entry name" value="ABC_TRANSPORTER_2"/>
    <property type="match status" value="1"/>
</dbReference>
<accession>A0A498H2T5</accession>
<sequence length="306" mass="33135">MIDVTNLTKTFDGKAVLGGISFRVEEGEVFGFLGPNGAGKTTTIRIILGLLAPTSGTARVWGSDLGREDALRRRVGVLLENNGLFARLSAHDNLRYYAGLYGVSNPGKRIRELLEYVDLAASADEPVGTFSTGMMRKLALARAIIHDPELLFLDEPTSGLDPEAQRLVRDLILELSREQNRTVFLNSHNLNEVQRVCTKVAILNAGRVRAYDSVEHLRASEKAPVYEITVADPATAERASSLVAALDGVRSSSVDGAVLTVSLDEAVGPRVLRELVLAGVDLAEARRVTRSLEDVYLGIVREEGAV</sequence>
<dbReference type="EMBL" id="LHQS01000001">
    <property type="protein sequence ID" value="RXE57401.1"/>
    <property type="molecule type" value="Genomic_DNA"/>
</dbReference>
<dbReference type="GO" id="GO:0005524">
    <property type="term" value="F:ATP binding"/>
    <property type="evidence" value="ECO:0007669"/>
    <property type="project" value="UniProtKB-KW"/>
</dbReference>
<dbReference type="Gene3D" id="3.40.50.300">
    <property type="entry name" value="P-loop containing nucleotide triphosphate hydrolases"/>
    <property type="match status" value="1"/>
</dbReference>
<evidence type="ECO:0000256" key="4">
    <source>
        <dbReference type="ARBA" id="ARBA00022840"/>
    </source>
</evidence>
<evidence type="ECO:0000259" key="5">
    <source>
        <dbReference type="PROSITE" id="PS50893"/>
    </source>
</evidence>
<keyword evidence="4" id="KW-0067">ATP-binding</keyword>
<dbReference type="InterPro" id="IPR003439">
    <property type="entry name" value="ABC_transporter-like_ATP-bd"/>
</dbReference>
<dbReference type="GO" id="GO:0016887">
    <property type="term" value="F:ATP hydrolysis activity"/>
    <property type="evidence" value="ECO:0007669"/>
    <property type="project" value="InterPro"/>
</dbReference>
<reference evidence="6 7" key="1">
    <citation type="journal article" date="2015" name="Int. J. Syst. Evol. Microbiol.">
        <title>Methanoculleus taiwanensis sp. nov., a methanogen isolated from deep marine sediment at the deformation front area near Taiwan.</title>
        <authorList>
            <person name="Weng C.Y."/>
            <person name="Chen S.C."/>
            <person name="Lai M.C."/>
            <person name="Wu S.Y."/>
            <person name="Lin S."/>
            <person name="Yang T.F."/>
            <person name="Chen P.C."/>
        </authorList>
    </citation>
    <scope>NUCLEOTIDE SEQUENCE [LARGE SCALE GENOMIC DNA]</scope>
    <source>
        <strain evidence="6 7">CYW4</strain>
    </source>
</reference>
<dbReference type="PANTHER" id="PTHR43335">
    <property type="entry name" value="ABC TRANSPORTER, ATP-BINDING PROTEIN"/>
    <property type="match status" value="1"/>
</dbReference>
<keyword evidence="2" id="KW-0813">Transport</keyword>
<proteinExistence type="inferred from homology"/>
<dbReference type="InterPro" id="IPR027417">
    <property type="entry name" value="P-loop_NTPase"/>
</dbReference>
<dbReference type="Pfam" id="PF00005">
    <property type="entry name" value="ABC_tran"/>
    <property type="match status" value="1"/>
</dbReference>
<keyword evidence="3" id="KW-0547">Nucleotide-binding</keyword>
<gene>
    <name evidence="6" type="ORF">ABH15_00395</name>
</gene>
<protein>
    <recommendedName>
        <fullName evidence="5">ABC transporter domain-containing protein</fullName>
    </recommendedName>
</protein>
<dbReference type="SUPFAM" id="SSF52540">
    <property type="entry name" value="P-loop containing nucleoside triphosphate hydrolases"/>
    <property type="match status" value="1"/>
</dbReference>
<dbReference type="AlphaFoldDB" id="A0A498H2T5"/>
<comment type="similarity">
    <text evidence="1">Belongs to the ABC transporter superfamily.</text>
</comment>
<dbReference type="InterPro" id="IPR003593">
    <property type="entry name" value="AAA+_ATPase"/>
</dbReference>
<name>A0A498H2T5_9EURY</name>
<keyword evidence="7" id="KW-1185">Reference proteome</keyword>
<evidence type="ECO:0000313" key="6">
    <source>
        <dbReference type="EMBL" id="RXE57401.1"/>
    </source>
</evidence>
<evidence type="ECO:0000256" key="2">
    <source>
        <dbReference type="ARBA" id="ARBA00022448"/>
    </source>
</evidence>
<feature type="domain" description="ABC transporter" evidence="5">
    <location>
        <begin position="2"/>
        <end position="230"/>
    </location>
</feature>
<evidence type="ECO:0000256" key="3">
    <source>
        <dbReference type="ARBA" id="ARBA00022741"/>
    </source>
</evidence>
<evidence type="ECO:0000313" key="7">
    <source>
        <dbReference type="Proteomes" id="UP000290932"/>
    </source>
</evidence>
<comment type="caution">
    <text evidence="6">The sequence shown here is derived from an EMBL/GenBank/DDBJ whole genome shotgun (WGS) entry which is preliminary data.</text>
</comment>
<dbReference type="PANTHER" id="PTHR43335:SF4">
    <property type="entry name" value="ABC TRANSPORTER, ATP-BINDING PROTEIN"/>
    <property type="match status" value="1"/>
</dbReference>
<dbReference type="SMART" id="SM00382">
    <property type="entry name" value="AAA"/>
    <property type="match status" value="1"/>
</dbReference>